<gene>
    <name evidence="1" type="ORF">LTR37_006519</name>
</gene>
<dbReference type="Proteomes" id="UP001281147">
    <property type="component" value="Unassembled WGS sequence"/>
</dbReference>
<organism evidence="1 2">
    <name type="scientific">Vermiconidia calcicola</name>
    <dbReference type="NCBI Taxonomy" id="1690605"/>
    <lineage>
        <taxon>Eukaryota</taxon>
        <taxon>Fungi</taxon>
        <taxon>Dikarya</taxon>
        <taxon>Ascomycota</taxon>
        <taxon>Pezizomycotina</taxon>
        <taxon>Dothideomycetes</taxon>
        <taxon>Dothideomycetidae</taxon>
        <taxon>Mycosphaerellales</taxon>
        <taxon>Extremaceae</taxon>
        <taxon>Vermiconidia</taxon>
    </lineage>
</organism>
<name>A0ACC3NHA9_9PEZI</name>
<evidence type="ECO:0000313" key="1">
    <source>
        <dbReference type="EMBL" id="KAK3716369.1"/>
    </source>
</evidence>
<sequence>MRRTLIPASQRNNESLLKRLRVRQGVISLINDSINDPEMRTADETIVAVLHVLNSEVMGCDDRSMRIHQVGLHEMIRERGGLDRLGVGGQLAGILTITNYLIGAVREMQPHPDYVSFASKQDTSIPSDTSRLPESPIYCRPQGFQKIAEVLSSRDETYELLDTLRRLTNRFYLEKVFAALPAWEKDFTDMSERYTYEAIRLAALIYAYALLHKIPFSKAAAEVRNSKSFYLPDSGITPMPILINKALMRTDTSHCWDHLAGVLFWVVLVACAAVNPGPLANEERDGEDEDARKWLSAIAVRCCIVLSFEHGHAVMETLKRIVAIEAVLGRSSSDSANHNDDETATETMKNLLRKEKDADPTAFGPQRPPPVQRGFADFAQELMNI</sequence>
<accession>A0ACC3NHA9</accession>
<proteinExistence type="predicted"/>
<protein>
    <submittedName>
        <fullName evidence="1">Uncharacterized protein</fullName>
    </submittedName>
</protein>
<reference evidence="1" key="1">
    <citation type="submission" date="2023-07" db="EMBL/GenBank/DDBJ databases">
        <title>Black Yeasts Isolated from many extreme environments.</title>
        <authorList>
            <person name="Coleine C."/>
            <person name="Stajich J.E."/>
            <person name="Selbmann L."/>
        </authorList>
    </citation>
    <scope>NUCLEOTIDE SEQUENCE</scope>
    <source>
        <strain evidence="1">CCFEE 5714</strain>
    </source>
</reference>
<comment type="caution">
    <text evidence="1">The sequence shown here is derived from an EMBL/GenBank/DDBJ whole genome shotgun (WGS) entry which is preliminary data.</text>
</comment>
<dbReference type="EMBL" id="JAUTXU010000043">
    <property type="protein sequence ID" value="KAK3716369.1"/>
    <property type="molecule type" value="Genomic_DNA"/>
</dbReference>
<evidence type="ECO:0000313" key="2">
    <source>
        <dbReference type="Proteomes" id="UP001281147"/>
    </source>
</evidence>
<keyword evidence="2" id="KW-1185">Reference proteome</keyword>